<keyword evidence="3" id="KW-0217">Developmental protein</keyword>
<dbReference type="Gene3D" id="1.10.287.520">
    <property type="entry name" value="Helix hairpin bin"/>
    <property type="match status" value="1"/>
</dbReference>
<dbReference type="PANTHER" id="PTHR10494">
    <property type="entry name" value="BONE MORPHOGENETIC PROTEIN INHIBITOR, NOGGIN"/>
    <property type="match status" value="1"/>
</dbReference>
<protein>
    <submittedName>
        <fullName evidence="7">Noggin-3</fullName>
    </submittedName>
</protein>
<dbReference type="AlphaFoldDB" id="A0A8D9E2P4"/>
<organism evidence="7">
    <name type="scientific">Cacopsylla melanoneura</name>
    <dbReference type="NCBI Taxonomy" id="428564"/>
    <lineage>
        <taxon>Eukaryota</taxon>
        <taxon>Metazoa</taxon>
        <taxon>Ecdysozoa</taxon>
        <taxon>Arthropoda</taxon>
        <taxon>Hexapoda</taxon>
        <taxon>Insecta</taxon>
        <taxon>Pterygota</taxon>
        <taxon>Neoptera</taxon>
        <taxon>Paraneoptera</taxon>
        <taxon>Hemiptera</taxon>
        <taxon>Sternorrhyncha</taxon>
        <taxon>Psylloidea</taxon>
        <taxon>Psyllidae</taxon>
        <taxon>Psyllinae</taxon>
        <taxon>Cacopsylla</taxon>
    </lineage>
</organism>
<dbReference type="Pfam" id="PF05806">
    <property type="entry name" value="Noggin"/>
    <property type="match status" value="1"/>
</dbReference>
<dbReference type="PANTHER" id="PTHR10494:SF6">
    <property type="entry name" value="NOGGIN"/>
    <property type="match status" value="1"/>
</dbReference>
<dbReference type="EMBL" id="HBUF01407400">
    <property type="protein sequence ID" value="CAG6738341.1"/>
    <property type="molecule type" value="Transcribed_RNA"/>
</dbReference>
<dbReference type="Gene3D" id="2.10.90.10">
    <property type="entry name" value="Cystine-knot cytokines"/>
    <property type="match status" value="1"/>
</dbReference>
<evidence type="ECO:0000256" key="6">
    <source>
        <dbReference type="SAM" id="SignalP"/>
    </source>
</evidence>
<evidence type="ECO:0000256" key="5">
    <source>
        <dbReference type="ARBA" id="ARBA00022729"/>
    </source>
</evidence>
<reference evidence="7" key="1">
    <citation type="submission" date="2021-05" db="EMBL/GenBank/DDBJ databases">
        <authorList>
            <person name="Alioto T."/>
            <person name="Alioto T."/>
            <person name="Gomez Garrido J."/>
        </authorList>
    </citation>
    <scope>NUCLEOTIDE SEQUENCE</scope>
</reference>
<proteinExistence type="inferred from homology"/>
<keyword evidence="4" id="KW-0964">Secreted</keyword>
<sequence length="266" mass="31239">MSMESFLLLLTTFIIPFSSTLEIKALEDRLGPDQLLQHEDLLRGNNLPLDNIWANERKPKVKPRKKDLFEPKLMALLGNDYETRWMKKSREPDEIRMGYDEFIDRKTIRTLRALVNTSSDTGISEEDDLQLPESLPPEYRELVKNWLIRRVTCPIKFKWHYLGELWYPRWVSKGECVEGAVSCSWPPGMVCLSSGSKVLHVLRWHCRKKKPKKRKKFNEENLLSSSNSSEVDEEKAKWKRYRQRHKCSWLKVPFPVPNDCACSCKG</sequence>
<evidence type="ECO:0000256" key="3">
    <source>
        <dbReference type="ARBA" id="ARBA00022473"/>
    </source>
</evidence>
<dbReference type="GO" id="GO:0009953">
    <property type="term" value="P:dorsal/ventral pattern formation"/>
    <property type="evidence" value="ECO:0007669"/>
    <property type="project" value="TreeGrafter"/>
</dbReference>
<comment type="subcellular location">
    <subcellularLocation>
        <location evidence="1">Secreted</location>
    </subcellularLocation>
</comment>
<accession>A0A8D9E2P4</accession>
<dbReference type="GO" id="GO:0005615">
    <property type="term" value="C:extracellular space"/>
    <property type="evidence" value="ECO:0007669"/>
    <property type="project" value="TreeGrafter"/>
</dbReference>
<dbReference type="SUPFAM" id="SSF57501">
    <property type="entry name" value="Cystine-knot cytokines"/>
    <property type="match status" value="1"/>
</dbReference>
<dbReference type="InterPro" id="IPR029034">
    <property type="entry name" value="Cystine-knot_cytokine"/>
</dbReference>
<feature type="chain" id="PRO_5034692816" evidence="6">
    <location>
        <begin position="21"/>
        <end position="266"/>
    </location>
</feature>
<evidence type="ECO:0000256" key="4">
    <source>
        <dbReference type="ARBA" id="ARBA00022525"/>
    </source>
</evidence>
<feature type="signal peptide" evidence="6">
    <location>
        <begin position="1"/>
        <end position="20"/>
    </location>
</feature>
<dbReference type="GO" id="GO:0045596">
    <property type="term" value="P:negative regulation of cell differentiation"/>
    <property type="evidence" value="ECO:0007669"/>
    <property type="project" value="InterPro"/>
</dbReference>
<name>A0A8D9E2P4_9HEMI</name>
<keyword evidence="5 6" id="KW-0732">Signal</keyword>
<comment type="similarity">
    <text evidence="2">Belongs to the noggin family.</text>
</comment>
<evidence type="ECO:0000256" key="2">
    <source>
        <dbReference type="ARBA" id="ARBA00007480"/>
    </source>
</evidence>
<evidence type="ECO:0000256" key="1">
    <source>
        <dbReference type="ARBA" id="ARBA00004613"/>
    </source>
</evidence>
<dbReference type="GO" id="GO:0030514">
    <property type="term" value="P:negative regulation of BMP signaling pathway"/>
    <property type="evidence" value="ECO:0007669"/>
    <property type="project" value="InterPro"/>
</dbReference>
<dbReference type="InterPro" id="IPR008717">
    <property type="entry name" value="Noggin"/>
</dbReference>
<evidence type="ECO:0000313" key="7">
    <source>
        <dbReference type="EMBL" id="CAG6738341.1"/>
    </source>
</evidence>